<comment type="caution">
    <text evidence="1">The sequence shown here is derived from an EMBL/GenBank/DDBJ whole genome shotgun (WGS) entry which is preliminary data.</text>
</comment>
<dbReference type="Proteomes" id="UP000673691">
    <property type="component" value="Unassembled WGS sequence"/>
</dbReference>
<keyword evidence="2" id="KW-1185">Reference proteome</keyword>
<name>A0A8H8DEM2_9FUNG</name>
<evidence type="ECO:0000313" key="2">
    <source>
        <dbReference type="Proteomes" id="UP000673691"/>
    </source>
</evidence>
<proteinExistence type="predicted"/>
<sequence length="59" mass="6877">MTIIHRRRAMLLIERDFDVAALVSPWPRYPRCPGYRRLTTKFPARRLPSIVAPQTASAR</sequence>
<evidence type="ECO:0000313" key="1">
    <source>
        <dbReference type="EMBL" id="KAG5455720.1"/>
    </source>
</evidence>
<protein>
    <submittedName>
        <fullName evidence="1">Uncharacterized protein</fullName>
    </submittedName>
</protein>
<dbReference type="AlphaFoldDB" id="A0A8H8DEM2"/>
<gene>
    <name evidence="1" type="ORF">BJ554DRAFT_4769</name>
</gene>
<reference evidence="1 2" key="1">
    <citation type="journal article" name="Sci. Rep.">
        <title>Genome-scale phylogenetic analyses confirm Olpidium as the closest living zoosporic fungus to the non-flagellated, terrestrial fungi.</title>
        <authorList>
            <person name="Chang Y."/>
            <person name="Rochon D."/>
            <person name="Sekimoto S."/>
            <person name="Wang Y."/>
            <person name="Chovatia M."/>
            <person name="Sandor L."/>
            <person name="Salamov A."/>
            <person name="Grigoriev I.V."/>
            <person name="Stajich J.E."/>
            <person name="Spatafora J.W."/>
        </authorList>
    </citation>
    <scope>NUCLEOTIDE SEQUENCE [LARGE SCALE GENOMIC DNA]</scope>
    <source>
        <strain evidence="1">S191</strain>
    </source>
</reference>
<organism evidence="1 2">
    <name type="scientific">Olpidium bornovanus</name>
    <dbReference type="NCBI Taxonomy" id="278681"/>
    <lineage>
        <taxon>Eukaryota</taxon>
        <taxon>Fungi</taxon>
        <taxon>Fungi incertae sedis</taxon>
        <taxon>Olpidiomycota</taxon>
        <taxon>Olpidiomycotina</taxon>
        <taxon>Olpidiomycetes</taxon>
        <taxon>Olpidiales</taxon>
        <taxon>Olpidiaceae</taxon>
        <taxon>Olpidium</taxon>
    </lineage>
</organism>
<dbReference type="EMBL" id="JAEFCI010012899">
    <property type="protein sequence ID" value="KAG5455720.1"/>
    <property type="molecule type" value="Genomic_DNA"/>
</dbReference>
<accession>A0A8H8DEM2</accession>